<dbReference type="AlphaFoldDB" id="S2VYV9"/>
<accession>S2VYV9</accession>
<dbReference type="HOGENOM" id="CLU_1633901_0_0_11"/>
<comment type="caution">
    <text evidence="1">The sequence shown here is derived from an EMBL/GenBank/DDBJ whole genome shotgun (WGS) entry which is preliminary data.</text>
</comment>
<organism evidence="1 2">
    <name type="scientific">Propionimicrobium lymphophilum ACS-093-V-SCH5</name>
    <dbReference type="NCBI Taxonomy" id="883161"/>
    <lineage>
        <taxon>Bacteria</taxon>
        <taxon>Bacillati</taxon>
        <taxon>Actinomycetota</taxon>
        <taxon>Actinomycetes</taxon>
        <taxon>Propionibacteriales</taxon>
        <taxon>Propionibacteriaceae</taxon>
        <taxon>Propionimicrobium</taxon>
    </lineage>
</organism>
<gene>
    <name evidence="1" type="ORF">HMPREF9306_01613</name>
</gene>
<dbReference type="EMBL" id="AGZR01000009">
    <property type="protein sequence ID" value="EPD32051.1"/>
    <property type="molecule type" value="Genomic_DNA"/>
</dbReference>
<evidence type="ECO:0000313" key="2">
    <source>
        <dbReference type="Proteomes" id="UP000014417"/>
    </source>
</evidence>
<name>S2VYV9_9ACTN</name>
<keyword evidence="2" id="KW-1185">Reference proteome</keyword>
<dbReference type="Proteomes" id="UP000014417">
    <property type="component" value="Unassembled WGS sequence"/>
</dbReference>
<reference evidence="1 2" key="1">
    <citation type="submission" date="2013-04" db="EMBL/GenBank/DDBJ databases">
        <title>The Genome Sequence of Propionimicrobium lymphophilum ACS-093-V-SCH5.</title>
        <authorList>
            <consortium name="The Broad Institute Genomics Platform"/>
            <person name="Earl A."/>
            <person name="Ward D."/>
            <person name="Feldgarden M."/>
            <person name="Gevers D."/>
            <person name="Saerens B."/>
            <person name="Vaneechoutte M."/>
            <person name="Walker B."/>
            <person name="Young S."/>
            <person name="Zeng Q."/>
            <person name="Gargeya S."/>
            <person name="Fitzgerald M."/>
            <person name="Haas B."/>
            <person name="Abouelleil A."/>
            <person name="Allen A.W."/>
            <person name="Alvarado L."/>
            <person name="Arachchi H.M."/>
            <person name="Berlin A.M."/>
            <person name="Chapman S.B."/>
            <person name="Gainer-Dewar J."/>
            <person name="Goldberg J."/>
            <person name="Griggs A."/>
            <person name="Gujja S."/>
            <person name="Hansen M."/>
            <person name="Howarth C."/>
            <person name="Imamovic A."/>
            <person name="Ireland A."/>
            <person name="Larimer J."/>
            <person name="McCowan C."/>
            <person name="Murphy C."/>
            <person name="Pearson M."/>
            <person name="Poon T.W."/>
            <person name="Priest M."/>
            <person name="Roberts A."/>
            <person name="Saif S."/>
            <person name="Shea T."/>
            <person name="Sisk P."/>
            <person name="Sykes S."/>
            <person name="Wortman J."/>
            <person name="Nusbaum C."/>
            <person name="Birren B."/>
        </authorList>
    </citation>
    <scope>NUCLEOTIDE SEQUENCE [LARGE SCALE GENOMIC DNA]</scope>
    <source>
        <strain evidence="1 2">ACS-093-V-SCH5</strain>
    </source>
</reference>
<protein>
    <submittedName>
        <fullName evidence="1">Uncharacterized protein</fullName>
    </submittedName>
</protein>
<proteinExistence type="predicted"/>
<sequence>MLYRLAIQAAWSAVLNSLERWSAVPSLYGSAYSLPDRFCGWQCRCRPVYLVGGTAPITVERLSLYELSSGLSPVCGWLNQKRIKTPHTVWGPSYGTYASRTIACDLIFTNRTEHVSTRHVARLGCCGGAAVVWRHGDTQGARLFVTCDTSIVCSFRSFDLVS</sequence>
<evidence type="ECO:0000313" key="1">
    <source>
        <dbReference type="EMBL" id="EPD32051.1"/>
    </source>
</evidence>